<organism evidence="2 3">
    <name type="scientific">Holothuria leucospilota</name>
    <name type="common">Black long sea cucumber</name>
    <name type="synonym">Mertensiothuria leucospilota</name>
    <dbReference type="NCBI Taxonomy" id="206669"/>
    <lineage>
        <taxon>Eukaryota</taxon>
        <taxon>Metazoa</taxon>
        <taxon>Echinodermata</taxon>
        <taxon>Eleutherozoa</taxon>
        <taxon>Echinozoa</taxon>
        <taxon>Holothuroidea</taxon>
        <taxon>Aspidochirotacea</taxon>
        <taxon>Aspidochirotida</taxon>
        <taxon>Holothuriidae</taxon>
        <taxon>Holothuria</taxon>
    </lineage>
</organism>
<sequence length="187" mass="21724">MRGAQVAQQQEERRRMRRERIRAMVDNLDLEGMRNFLRILVERQPALFLEIWEQQPQAAGPALPEQPHWCNCSRCQEMPQLLEEVCCRGGMDSCLSMEPVEMDALVLDPGVLDLARLTLNDMFGMRENNEPNHTMRHVAYRQFTVWQYGRLGRGNRHVIPSCVVTRIRATYPSPNGQYRGYVPGRLV</sequence>
<dbReference type="EMBL" id="JAIZAY010000016">
    <property type="protein sequence ID" value="KAJ8026488.1"/>
    <property type="molecule type" value="Genomic_DNA"/>
</dbReference>
<dbReference type="PANTHER" id="PTHR36981:SF3">
    <property type="entry name" value="UBIQUITIN-LIKE PROTEASE FAMILY PROFILE DOMAIN-CONTAINING PROTEIN"/>
    <property type="match status" value="1"/>
</dbReference>
<dbReference type="PANTHER" id="PTHR36981">
    <property type="entry name" value="ZGC:195170"/>
    <property type="match status" value="1"/>
</dbReference>
<dbReference type="InterPro" id="IPR046815">
    <property type="entry name" value="P2RX7_C"/>
</dbReference>
<protein>
    <submittedName>
        <fullName evidence="2">P2X purinoceptor 7</fullName>
    </submittedName>
</protein>
<gene>
    <name evidence="2" type="ORF">HOLleu_31319</name>
</gene>
<evidence type="ECO:0000259" key="1">
    <source>
        <dbReference type="Pfam" id="PF20478"/>
    </source>
</evidence>
<keyword evidence="3" id="KW-1185">Reference proteome</keyword>
<evidence type="ECO:0000313" key="2">
    <source>
        <dbReference type="EMBL" id="KAJ8026488.1"/>
    </source>
</evidence>
<dbReference type="AlphaFoldDB" id="A0A9Q0YQ84"/>
<dbReference type="OrthoDB" id="10066060at2759"/>
<accession>A0A9Q0YQ84</accession>
<evidence type="ECO:0000313" key="3">
    <source>
        <dbReference type="Proteomes" id="UP001152320"/>
    </source>
</evidence>
<feature type="domain" description="P2X purinoreceptor 7 intracellular" evidence="1">
    <location>
        <begin position="53"/>
        <end position="181"/>
    </location>
</feature>
<proteinExistence type="predicted"/>
<dbReference type="Pfam" id="PF20478">
    <property type="entry name" value="P2RX7_C"/>
    <property type="match status" value="1"/>
</dbReference>
<reference evidence="2" key="1">
    <citation type="submission" date="2021-10" db="EMBL/GenBank/DDBJ databases">
        <title>Tropical sea cucumber genome reveals ecological adaptation and Cuvierian tubules defense mechanism.</title>
        <authorList>
            <person name="Chen T."/>
        </authorList>
    </citation>
    <scope>NUCLEOTIDE SEQUENCE</scope>
    <source>
        <strain evidence="2">Nanhai2018</strain>
        <tissue evidence="2">Muscle</tissue>
    </source>
</reference>
<comment type="caution">
    <text evidence="2">The sequence shown here is derived from an EMBL/GenBank/DDBJ whole genome shotgun (WGS) entry which is preliminary data.</text>
</comment>
<name>A0A9Q0YQ84_HOLLE</name>
<dbReference type="Proteomes" id="UP001152320">
    <property type="component" value="Chromosome 16"/>
</dbReference>